<gene>
    <name evidence="1" type="ORF">M23134_07197</name>
</gene>
<proteinExistence type="predicted"/>
<keyword evidence="2" id="KW-1185">Reference proteome</keyword>
<organism evidence="1 2">
    <name type="scientific">Microscilla marina ATCC 23134</name>
    <dbReference type="NCBI Taxonomy" id="313606"/>
    <lineage>
        <taxon>Bacteria</taxon>
        <taxon>Pseudomonadati</taxon>
        <taxon>Bacteroidota</taxon>
        <taxon>Cytophagia</taxon>
        <taxon>Cytophagales</taxon>
        <taxon>Microscillaceae</taxon>
        <taxon>Microscilla</taxon>
    </lineage>
</organism>
<name>A2A0L5_MICM2</name>
<dbReference type="AlphaFoldDB" id="A2A0L5"/>
<accession>A2A0L5</accession>
<dbReference type="Proteomes" id="UP000004095">
    <property type="component" value="Unassembled WGS sequence"/>
</dbReference>
<sequence>MQSKYKQVVFHIPQPMSGYNSNELLDKNDPKFQESQEISEKMFEQIVRVCADTSKEQKILRCFINEEQRFLNMIISD</sequence>
<evidence type="ECO:0000313" key="1">
    <source>
        <dbReference type="EMBL" id="EAY23826.1"/>
    </source>
</evidence>
<comment type="caution">
    <text evidence="1">The sequence shown here is derived from an EMBL/GenBank/DDBJ whole genome shotgun (WGS) entry which is preliminary data.</text>
</comment>
<protein>
    <submittedName>
        <fullName evidence="1">Uncharacterized protein</fullName>
    </submittedName>
</protein>
<reference evidence="1 2" key="1">
    <citation type="submission" date="2007-01" db="EMBL/GenBank/DDBJ databases">
        <authorList>
            <person name="Haygood M."/>
            <person name="Podell S."/>
            <person name="Anderson C."/>
            <person name="Hopkinson B."/>
            <person name="Roe K."/>
            <person name="Barbeau K."/>
            <person name="Gaasterland T."/>
            <person name="Ferriera S."/>
            <person name="Johnson J."/>
            <person name="Kravitz S."/>
            <person name="Beeson K."/>
            <person name="Sutton G."/>
            <person name="Rogers Y.-H."/>
            <person name="Friedman R."/>
            <person name="Frazier M."/>
            <person name="Venter J.C."/>
        </authorList>
    </citation>
    <scope>NUCLEOTIDE SEQUENCE [LARGE SCALE GENOMIC DNA]</scope>
    <source>
        <strain evidence="1 2">ATCC 23134</strain>
    </source>
</reference>
<evidence type="ECO:0000313" key="2">
    <source>
        <dbReference type="Proteomes" id="UP000004095"/>
    </source>
</evidence>
<dbReference type="EMBL" id="AAWS01000114">
    <property type="protein sequence ID" value="EAY23826.1"/>
    <property type="molecule type" value="Genomic_DNA"/>
</dbReference>